<dbReference type="GO" id="GO:0000287">
    <property type="term" value="F:magnesium ion binding"/>
    <property type="evidence" value="ECO:0007669"/>
    <property type="project" value="TreeGrafter"/>
</dbReference>
<reference evidence="11 12" key="1">
    <citation type="submission" date="2019-09" db="EMBL/GenBank/DDBJ databases">
        <title>Complete genome sequence of Arachidicoccus sp. B3-10 isolated from apple orchard soil.</title>
        <authorList>
            <person name="Kim H.S."/>
            <person name="Han K.-I."/>
            <person name="Suh M.K."/>
            <person name="Lee K.C."/>
            <person name="Eom M.K."/>
            <person name="Kim J.-S."/>
            <person name="Kang S.W."/>
            <person name="Sin Y."/>
            <person name="Lee J.-S."/>
        </authorList>
    </citation>
    <scope>NUCLEOTIDE SEQUENCE [LARGE SCALE GENOMIC DNA]</scope>
    <source>
        <strain evidence="11 12">B3-10</strain>
    </source>
</reference>
<organism evidence="11 12">
    <name type="scientific">Rhizosphaericola mali</name>
    <dbReference type="NCBI Taxonomy" id="2545455"/>
    <lineage>
        <taxon>Bacteria</taxon>
        <taxon>Pseudomonadati</taxon>
        <taxon>Bacteroidota</taxon>
        <taxon>Chitinophagia</taxon>
        <taxon>Chitinophagales</taxon>
        <taxon>Chitinophagaceae</taxon>
        <taxon>Rhizosphaericola</taxon>
    </lineage>
</organism>
<dbReference type="HAMAP" id="MF_00156">
    <property type="entry name" value="PanB"/>
    <property type="match status" value="1"/>
</dbReference>
<dbReference type="GO" id="GO:0015940">
    <property type="term" value="P:pantothenate biosynthetic process"/>
    <property type="evidence" value="ECO:0007669"/>
    <property type="project" value="UniProtKB-UniRule"/>
</dbReference>
<feature type="binding site" evidence="7 9">
    <location>
        <begin position="51"/>
        <end position="52"/>
    </location>
    <ligand>
        <name>3-methyl-2-oxobutanoate</name>
        <dbReference type="ChEBI" id="CHEBI:11851"/>
    </ligand>
</feature>
<dbReference type="GO" id="GO:0032259">
    <property type="term" value="P:methylation"/>
    <property type="evidence" value="ECO:0007669"/>
    <property type="project" value="UniProtKB-KW"/>
</dbReference>
<evidence type="ECO:0000256" key="4">
    <source>
        <dbReference type="ARBA" id="ARBA00022655"/>
    </source>
</evidence>
<evidence type="ECO:0000256" key="8">
    <source>
        <dbReference type="PIRSR" id="PIRSR000388-1"/>
    </source>
</evidence>
<comment type="similarity">
    <text evidence="2 7">Belongs to the PanB family.</text>
</comment>
<keyword evidence="4 7" id="KW-0566">Pantothenate biosynthesis</keyword>
<comment type="subunit">
    <text evidence="3 7">Homodecamer; pentamer of dimers.</text>
</comment>
<evidence type="ECO:0000256" key="1">
    <source>
        <dbReference type="ARBA" id="ARBA00005033"/>
    </source>
</evidence>
<dbReference type="RefSeq" id="WP_131329080.1">
    <property type="nucleotide sequence ID" value="NZ_CP044016.1"/>
</dbReference>
<keyword evidence="7 10" id="KW-0479">Metal-binding</keyword>
<dbReference type="GO" id="GO:0005737">
    <property type="term" value="C:cytoplasm"/>
    <property type="evidence" value="ECO:0007669"/>
    <property type="project" value="UniProtKB-SubCell"/>
</dbReference>
<proteinExistence type="inferred from homology"/>
<feature type="active site" description="Proton acceptor" evidence="7 8">
    <location>
        <position position="189"/>
    </location>
</feature>
<dbReference type="InterPro" id="IPR040442">
    <property type="entry name" value="Pyrv_kinase-like_dom_sf"/>
</dbReference>
<dbReference type="NCBIfam" id="NF001452">
    <property type="entry name" value="PRK00311.1"/>
    <property type="match status" value="1"/>
</dbReference>
<dbReference type="UniPathway" id="UPA00028">
    <property type="reaction ID" value="UER00003"/>
</dbReference>
<comment type="cofactor">
    <cofactor evidence="7 10">
        <name>Mg(2+)</name>
        <dbReference type="ChEBI" id="CHEBI:18420"/>
    </cofactor>
    <text evidence="7 10">Binds 1 Mg(2+) ion per subunit.</text>
</comment>
<dbReference type="CDD" id="cd06557">
    <property type="entry name" value="KPHMT-like"/>
    <property type="match status" value="1"/>
</dbReference>
<keyword evidence="7 10" id="KW-0460">Magnesium</keyword>
<evidence type="ECO:0000256" key="5">
    <source>
        <dbReference type="ARBA" id="ARBA00022679"/>
    </source>
</evidence>
<dbReference type="Pfam" id="PF02548">
    <property type="entry name" value="Pantoate_transf"/>
    <property type="match status" value="1"/>
</dbReference>
<feature type="binding site" evidence="7 10">
    <location>
        <position position="122"/>
    </location>
    <ligand>
        <name>Mg(2+)</name>
        <dbReference type="ChEBI" id="CHEBI:18420"/>
    </ligand>
</feature>
<dbReference type="GO" id="GO:0003864">
    <property type="term" value="F:3-methyl-2-oxobutanoate hydroxymethyltransferase activity"/>
    <property type="evidence" value="ECO:0007669"/>
    <property type="project" value="UniProtKB-UniRule"/>
</dbReference>
<dbReference type="InterPro" id="IPR015813">
    <property type="entry name" value="Pyrv/PenolPyrv_kinase-like_dom"/>
</dbReference>
<dbReference type="Proteomes" id="UP000292424">
    <property type="component" value="Chromosome"/>
</dbReference>
<accession>A0A5P2G523</accession>
<dbReference type="AlphaFoldDB" id="A0A5P2G523"/>
<keyword evidence="12" id="KW-1185">Reference proteome</keyword>
<dbReference type="OrthoDB" id="9781789at2"/>
<dbReference type="FunFam" id="3.20.20.60:FF:000003">
    <property type="entry name" value="3-methyl-2-oxobutanoate hydroxymethyltransferase"/>
    <property type="match status" value="1"/>
</dbReference>
<feature type="binding site" evidence="7 9">
    <location>
        <position position="120"/>
    </location>
    <ligand>
        <name>3-methyl-2-oxobutanoate</name>
        <dbReference type="ChEBI" id="CHEBI:11851"/>
    </ligand>
</feature>
<evidence type="ECO:0000256" key="6">
    <source>
        <dbReference type="ARBA" id="ARBA00056497"/>
    </source>
</evidence>
<feature type="binding site" evidence="7 9">
    <location>
        <position position="90"/>
    </location>
    <ligand>
        <name>3-methyl-2-oxobutanoate</name>
        <dbReference type="ChEBI" id="CHEBI:11851"/>
    </ligand>
</feature>
<evidence type="ECO:0000256" key="2">
    <source>
        <dbReference type="ARBA" id="ARBA00008676"/>
    </source>
</evidence>
<keyword evidence="5 7" id="KW-0808">Transferase</keyword>
<name>A0A5P2G523_9BACT</name>
<dbReference type="NCBIfam" id="TIGR00222">
    <property type="entry name" value="panB"/>
    <property type="match status" value="1"/>
</dbReference>
<evidence type="ECO:0000256" key="9">
    <source>
        <dbReference type="PIRSR" id="PIRSR000388-2"/>
    </source>
</evidence>
<keyword evidence="7" id="KW-0963">Cytoplasm</keyword>
<comment type="pathway">
    <text evidence="1 7">Cofactor biosynthesis; (R)-pantothenate biosynthesis; (R)-pantoate from 3-methyl-2-oxobutanoate: step 1/2.</text>
</comment>
<evidence type="ECO:0000256" key="10">
    <source>
        <dbReference type="PIRSR" id="PIRSR000388-3"/>
    </source>
</evidence>
<keyword evidence="11" id="KW-0489">Methyltransferase</keyword>
<dbReference type="InterPro" id="IPR003700">
    <property type="entry name" value="Pantoate_hydroxy_MeTrfase"/>
</dbReference>
<dbReference type="EMBL" id="CP044016">
    <property type="protein sequence ID" value="QES88193.1"/>
    <property type="molecule type" value="Genomic_DNA"/>
</dbReference>
<evidence type="ECO:0000256" key="7">
    <source>
        <dbReference type="HAMAP-Rule" id="MF_00156"/>
    </source>
</evidence>
<protein>
    <recommendedName>
        <fullName evidence="7">3-methyl-2-oxobutanoate hydroxymethyltransferase</fullName>
        <ecNumber evidence="7">2.1.2.11</ecNumber>
    </recommendedName>
    <alternativeName>
        <fullName evidence="7">Ketopantoate hydroxymethyltransferase</fullName>
        <shortName evidence="7">KPHMT</shortName>
    </alternativeName>
</protein>
<comment type="function">
    <text evidence="6 7">Catalyzes the reversible reaction in which hydroxymethyl group from 5,10-methylenetetrahydrofolate is transferred onto alpha-ketoisovalerate to form ketopantoate.</text>
</comment>
<dbReference type="EC" id="2.1.2.11" evidence="7"/>
<comment type="subcellular location">
    <subcellularLocation>
        <location evidence="7">Cytoplasm</location>
    </subcellularLocation>
</comment>
<gene>
    <name evidence="7 11" type="primary">panB</name>
    <name evidence="11" type="ORF">E0W69_005765</name>
</gene>
<feature type="binding site" evidence="7 10">
    <location>
        <position position="90"/>
    </location>
    <ligand>
        <name>Mg(2+)</name>
        <dbReference type="ChEBI" id="CHEBI:18420"/>
    </ligand>
</feature>
<dbReference type="SUPFAM" id="SSF51621">
    <property type="entry name" value="Phosphoenolpyruvate/pyruvate domain"/>
    <property type="match status" value="1"/>
</dbReference>
<dbReference type="GO" id="GO:0008168">
    <property type="term" value="F:methyltransferase activity"/>
    <property type="evidence" value="ECO:0007669"/>
    <property type="project" value="UniProtKB-KW"/>
</dbReference>
<evidence type="ECO:0000313" key="11">
    <source>
        <dbReference type="EMBL" id="QES88193.1"/>
    </source>
</evidence>
<sequence>MSSHKEIKKITVPLIQSWKAKGEKIAMLTAYDYTFAQIFDQANLDVILVGDSAANVMAGYETTLPISLDEMIYHAASVKRAVKRALVVADLPFGSYQGSKDAAFESAVKMMKQSGVEALKLEGGIEIAEKVKMLVAAGIPIMGHLGLTPQSVNQFGGYGLRAKETAEADKLKSDALTLEKAGAFAIVLEKVPASLAEEVSKSLSIPTIGIGAGNDCDGQVLVMQDMLGLNTAFLPKFVRKYSNLSEQVTTAVQSYSQDVKDGNFPNNEESY</sequence>
<evidence type="ECO:0000256" key="3">
    <source>
        <dbReference type="ARBA" id="ARBA00011424"/>
    </source>
</evidence>
<comment type="catalytic activity">
    <reaction evidence="7">
        <text>(6R)-5,10-methylene-5,6,7,8-tetrahydrofolate + 3-methyl-2-oxobutanoate + H2O = 2-dehydropantoate + (6S)-5,6,7,8-tetrahydrofolate</text>
        <dbReference type="Rhea" id="RHEA:11824"/>
        <dbReference type="ChEBI" id="CHEBI:11561"/>
        <dbReference type="ChEBI" id="CHEBI:11851"/>
        <dbReference type="ChEBI" id="CHEBI:15377"/>
        <dbReference type="ChEBI" id="CHEBI:15636"/>
        <dbReference type="ChEBI" id="CHEBI:57453"/>
        <dbReference type="EC" id="2.1.2.11"/>
    </reaction>
</comment>
<dbReference type="KEGG" id="arac:E0W69_005765"/>
<dbReference type="PANTHER" id="PTHR20881:SF0">
    <property type="entry name" value="3-METHYL-2-OXOBUTANOATE HYDROXYMETHYLTRANSFERASE"/>
    <property type="match status" value="1"/>
</dbReference>
<dbReference type="PANTHER" id="PTHR20881">
    <property type="entry name" value="3-METHYL-2-OXOBUTANOATE HYDROXYMETHYLTRANSFERASE"/>
    <property type="match status" value="1"/>
</dbReference>
<dbReference type="Gene3D" id="3.20.20.60">
    <property type="entry name" value="Phosphoenolpyruvate-binding domains"/>
    <property type="match status" value="1"/>
</dbReference>
<feature type="binding site" evidence="7 10">
    <location>
        <position position="51"/>
    </location>
    <ligand>
        <name>Mg(2+)</name>
        <dbReference type="ChEBI" id="CHEBI:18420"/>
    </ligand>
</feature>
<dbReference type="PIRSF" id="PIRSF000388">
    <property type="entry name" value="Pantoate_hydroxy_MeTrfase"/>
    <property type="match status" value="1"/>
</dbReference>
<evidence type="ECO:0000313" key="12">
    <source>
        <dbReference type="Proteomes" id="UP000292424"/>
    </source>
</evidence>